<keyword evidence="4" id="KW-0732">Signal</keyword>
<dbReference type="Proteomes" id="UP000321907">
    <property type="component" value="Unassembled WGS sequence"/>
</dbReference>
<keyword evidence="7" id="KW-1185">Reference proteome</keyword>
<evidence type="ECO:0000256" key="4">
    <source>
        <dbReference type="SAM" id="SignalP"/>
    </source>
</evidence>
<dbReference type="OrthoDB" id="9807797at2"/>
<evidence type="ECO:0000313" key="6">
    <source>
        <dbReference type="EMBL" id="TXF91370.1"/>
    </source>
</evidence>
<keyword evidence="3" id="KW-0413">Isomerase</keyword>
<dbReference type="PANTHER" id="PTHR45625">
    <property type="entry name" value="PEPTIDYL-PROLYL CIS-TRANS ISOMERASE-RELATED"/>
    <property type="match status" value="1"/>
</dbReference>
<accession>A0A5C7G005</accession>
<dbReference type="InterPro" id="IPR004155">
    <property type="entry name" value="PBS_lyase_HEAT"/>
</dbReference>
<dbReference type="PROSITE" id="PS50072">
    <property type="entry name" value="CSA_PPIASE_2"/>
    <property type="match status" value="1"/>
</dbReference>
<name>A0A5C7G005_9BACT</name>
<dbReference type="PANTHER" id="PTHR45625:SF4">
    <property type="entry name" value="PEPTIDYLPROLYL ISOMERASE DOMAIN AND WD REPEAT-CONTAINING PROTEIN 1"/>
    <property type="match status" value="1"/>
</dbReference>
<evidence type="ECO:0000256" key="1">
    <source>
        <dbReference type="ARBA" id="ARBA00013194"/>
    </source>
</evidence>
<dbReference type="RefSeq" id="WP_147928909.1">
    <property type="nucleotide sequence ID" value="NZ_VOXD01000002.1"/>
</dbReference>
<dbReference type="Pfam" id="PF00160">
    <property type="entry name" value="Pro_isomerase"/>
    <property type="match status" value="1"/>
</dbReference>
<proteinExistence type="predicted"/>
<reference evidence="6 7" key="1">
    <citation type="submission" date="2019-08" db="EMBL/GenBank/DDBJ databases">
        <title>Lewinella sp. strain SSH13 Genome sequencing and assembly.</title>
        <authorList>
            <person name="Kim I."/>
        </authorList>
    </citation>
    <scope>NUCLEOTIDE SEQUENCE [LARGE SCALE GENOMIC DNA]</scope>
    <source>
        <strain evidence="6 7">SSH13</strain>
    </source>
</reference>
<evidence type="ECO:0000256" key="3">
    <source>
        <dbReference type="ARBA" id="ARBA00023235"/>
    </source>
</evidence>
<dbReference type="InterPro" id="IPR002130">
    <property type="entry name" value="Cyclophilin-type_PPIase_dom"/>
</dbReference>
<dbReference type="InterPro" id="IPR016024">
    <property type="entry name" value="ARM-type_fold"/>
</dbReference>
<dbReference type="InterPro" id="IPR011989">
    <property type="entry name" value="ARM-like"/>
</dbReference>
<dbReference type="Gene3D" id="2.40.100.10">
    <property type="entry name" value="Cyclophilin-like"/>
    <property type="match status" value="1"/>
</dbReference>
<gene>
    <name evidence="6" type="ORF">FUA23_01340</name>
</gene>
<dbReference type="CDD" id="cd00317">
    <property type="entry name" value="cyclophilin"/>
    <property type="match status" value="1"/>
</dbReference>
<evidence type="ECO:0000256" key="2">
    <source>
        <dbReference type="ARBA" id="ARBA00023110"/>
    </source>
</evidence>
<dbReference type="SUPFAM" id="SSF50891">
    <property type="entry name" value="Cyclophilin-like"/>
    <property type="match status" value="1"/>
</dbReference>
<dbReference type="EMBL" id="VOXD01000002">
    <property type="protein sequence ID" value="TXF91370.1"/>
    <property type="molecule type" value="Genomic_DNA"/>
</dbReference>
<dbReference type="EC" id="5.2.1.8" evidence="1"/>
<evidence type="ECO:0000313" key="7">
    <source>
        <dbReference type="Proteomes" id="UP000321907"/>
    </source>
</evidence>
<sequence>MRPEFMVQIFRFLTCLLLSGVALSCVPPSDEEVVEGVVIDLNDAVSQRIYEHQNTRNTDSLLTYLAHEDPSYRYLSTRAFGSFPTLNDEVIKELSGLLQSRSELIREAAAYALGQSGTERVADTLTAAFDADGVYRDYNATLLAAVGKTGDAGLQKSISSISTYTNQDTALIAGQAWSLFYFARRSLQSPEGDKRILELVLDRSAPMEARHPAAFYLHRFKVAVDSASDRSLRELLRIETDPEILMGVARTIGRQKEPAGRVALLRALRSQKDWRVRTEIIRSLADFDYASIREPVVEKLKDSHPLVRRTAAEFLRDNGLDTDATFYRKLSRDSFENNVRYVLYAAAQRHLPVYFADHRGFLNYDLQQAYSKTTNAYERTDILAALSEYPWNYRNIYELYKKTDQPAVRSAAAEALQKISNREDFNAFFKKSSRRVRYDLSLYFREMIYSKEVGPAYAAAGALTDNPELYQPFYTELDWMNTALLGFQLPRDIEAYRAVDAARAALAGEPVPEPYSVDADAKPIDWNIIGEGAGKEVVIRLPAGRVVLKLWPDMAPATVSSFLELVGAGYYNGKVFHRVVPNFVAQGGGPLGDGFGSEEFNLRTETPGVRWDRPGLIGMASAGKDTEGVQFFITHRATPHLDGNYTIFGEVTEGQNILDGVTVGTVIERIELR</sequence>
<feature type="signal peptide" evidence="4">
    <location>
        <begin position="1"/>
        <end position="24"/>
    </location>
</feature>
<evidence type="ECO:0000259" key="5">
    <source>
        <dbReference type="PROSITE" id="PS50072"/>
    </source>
</evidence>
<dbReference type="SMART" id="SM00567">
    <property type="entry name" value="EZ_HEAT"/>
    <property type="match status" value="4"/>
</dbReference>
<dbReference type="InterPro" id="IPR044666">
    <property type="entry name" value="Cyclophilin_A-like"/>
</dbReference>
<dbReference type="AlphaFoldDB" id="A0A5C7G005"/>
<dbReference type="PRINTS" id="PR00153">
    <property type="entry name" value="CSAPPISMRASE"/>
</dbReference>
<dbReference type="GO" id="GO:0003755">
    <property type="term" value="F:peptidyl-prolyl cis-trans isomerase activity"/>
    <property type="evidence" value="ECO:0007669"/>
    <property type="project" value="UniProtKB-KW"/>
</dbReference>
<dbReference type="InterPro" id="IPR029000">
    <property type="entry name" value="Cyclophilin-like_dom_sf"/>
</dbReference>
<organism evidence="6 7">
    <name type="scientific">Neolewinella aurantiaca</name>
    <dbReference type="NCBI Taxonomy" id="2602767"/>
    <lineage>
        <taxon>Bacteria</taxon>
        <taxon>Pseudomonadati</taxon>
        <taxon>Bacteroidota</taxon>
        <taxon>Saprospiria</taxon>
        <taxon>Saprospirales</taxon>
        <taxon>Lewinellaceae</taxon>
        <taxon>Neolewinella</taxon>
    </lineage>
</organism>
<keyword evidence="2" id="KW-0697">Rotamase</keyword>
<dbReference type="Pfam" id="PF13646">
    <property type="entry name" value="HEAT_2"/>
    <property type="match status" value="2"/>
</dbReference>
<dbReference type="SUPFAM" id="SSF48371">
    <property type="entry name" value="ARM repeat"/>
    <property type="match status" value="1"/>
</dbReference>
<protein>
    <recommendedName>
        <fullName evidence="1">peptidylprolyl isomerase</fullName>
        <ecNumber evidence="1">5.2.1.8</ecNumber>
    </recommendedName>
</protein>
<feature type="domain" description="PPIase cyclophilin-type" evidence="5">
    <location>
        <begin position="542"/>
        <end position="661"/>
    </location>
</feature>
<dbReference type="Gene3D" id="1.25.10.10">
    <property type="entry name" value="Leucine-rich Repeat Variant"/>
    <property type="match status" value="2"/>
</dbReference>
<dbReference type="PROSITE" id="PS51257">
    <property type="entry name" value="PROKAR_LIPOPROTEIN"/>
    <property type="match status" value="1"/>
</dbReference>
<feature type="chain" id="PRO_5022817340" description="peptidylprolyl isomerase" evidence="4">
    <location>
        <begin position="25"/>
        <end position="673"/>
    </location>
</feature>
<comment type="caution">
    <text evidence="6">The sequence shown here is derived from an EMBL/GenBank/DDBJ whole genome shotgun (WGS) entry which is preliminary data.</text>
</comment>